<name>A3I0E1_9BACT</name>
<dbReference type="EMBL" id="CM001023">
    <property type="protein sequence ID" value="EAZ79937.1"/>
    <property type="molecule type" value="Genomic_DNA"/>
</dbReference>
<dbReference type="EMBL" id="AAXU02000001">
    <property type="protein sequence ID" value="EAZ79937.1"/>
    <property type="molecule type" value="Genomic_DNA"/>
</dbReference>
<evidence type="ECO:0000256" key="1">
    <source>
        <dbReference type="SAM" id="Phobius"/>
    </source>
</evidence>
<dbReference type="Proteomes" id="UP000003919">
    <property type="component" value="Chromosome"/>
</dbReference>
<evidence type="ECO:0000313" key="2">
    <source>
        <dbReference type="EMBL" id="EAZ79937.1"/>
    </source>
</evidence>
<keyword evidence="1" id="KW-0472">Membrane</keyword>
<sequence length="158" mass="18601">MNLLFSRNYRYIVRSSVDNVRIDITGITDKPWHDFSENITGSLNDDNSFKFTHKWTFAYITWFENSFAYLTGTIRQEGEKTIINTNLRPNSGIVLSFYVLLVLFLCVLFGIQTMLKGPKIYILLFLLFFALILVGLMLYMTNGLRNRFERIMQLKRDE</sequence>
<keyword evidence="3" id="KW-1185">Reference proteome</keyword>
<reference evidence="2 3" key="1">
    <citation type="journal article" date="2011" name="J. Bacteriol.">
        <title>Complete genome sequence of Algoriphagus sp. PR1, bacterial prey of a colony-forming choanoflagellate.</title>
        <authorList>
            <person name="Alegado R.A."/>
            <person name="Ferriera S."/>
            <person name="Nusbaum C."/>
            <person name="Young S.K."/>
            <person name="Zeng Q."/>
            <person name="Imamovic A."/>
            <person name="Fairclough S.R."/>
            <person name="King N."/>
        </authorList>
    </citation>
    <scope>NUCLEOTIDE SEQUENCE [LARGE SCALE GENOMIC DNA]</scope>
    <source>
        <strain evidence="2 3">PR1</strain>
    </source>
</reference>
<dbReference type="AlphaFoldDB" id="A3I0E1"/>
<accession>A3I0E1</accession>
<dbReference type="OrthoDB" id="1444224at2"/>
<evidence type="ECO:0000313" key="3">
    <source>
        <dbReference type="Proteomes" id="UP000003919"/>
    </source>
</evidence>
<keyword evidence="1" id="KW-0812">Transmembrane</keyword>
<gene>
    <name evidence="2" type="ORF">ALPR1_14949</name>
</gene>
<comment type="caution">
    <text evidence="2">The sequence shown here is derived from an EMBL/GenBank/DDBJ whole genome shotgun (WGS) entry which is preliminary data.</text>
</comment>
<feature type="transmembrane region" description="Helical" evidence="1">
    <location>
        <begin position="120"/>
        <end position="140"/>
    </location>
</feature>
<feature type="transmembrane region" description="Helical" evidence="1">
    <location>
        <begin position="93"/>
        <end position="114"/>
    </location>
</feature>
<keyword evidence="1" id="KW-1133">Transmembrane helix</keyword>
<proteinExistence type="predicted"/>
<protein>
    <submittedName>
        <fullName evidence="2">Uncharacterized protein</fullName>
    </submittedName>
</protein>
<dbReference type="RefSeq" id="WP_008201697.1">
    <property type="nucleotide sequence ID" value="NZ_CM001023.1"/>
</dbReference>
<organism evidence="2 3">
    <name type="scientific">Algoriphagus machipongonensis</name>
    <dbReference type="NCBI Taxonomy" id="388413"/>
    <lineage>
        <taxon>Bacteria</taxon>
        <taxon>Pseudomonadati</taxon>
        <taxon>Bacteroidota</taxon>
        <taxon>Cytophagia</taxon>
        <taxon>Cytophagales</taxon>
        <taxon>Cyclobacteriaceae</taxon>
        <taxon>Algoriphagus</taxon>
    </lineage>
</organism>
<dbReference type="HOGENOM" id="CLU_1665721_0_0_10"/>